<evidence type="ECO:0000313" key="2">
    <source>
        <dbReference type="Proteomes" id="UP000828390"/>
    </source>
</evidence>
<reference evidence="1" key="2">
    <citation type="submission" date="2020-11" db="EMBL/GenBank/DDBJ databases">
        <authorList>
            <person name="McCartney M.A."/>
            <person name="Auch B."/>
            <person name="Kono T."/>
            <person name="Mallez S."/>
            <person name="Becker A."/>
            <person name="Gohl D.M."/>
            <person name="Silverstein K.A.T."/>
            <person name="Koren S."/>
            <person name="Bechman K.B."/>
            <person name="Herman A."/>
            <person name="Abrahante J.E."/>
            <person name="Garbe J."/>
        </authorList>
    </citation>
    <scope>NUCLEOTIDE SEQUENCE</scope>
    <source>
        <strain evidence="1">Duluth1</strain>
        <tissue evidence="1">Whole animal</tissue>
    </source>
</reference>
<reference evidence="1" key="1">
    <citation type="journal article" date="2019" name="bioRxiv">
        <title>The Genome of the Zebra Mussel, Dreissena polymorpha: A Resource for Invasive Species Research.</title>
        <authorList>
            <person name="McCartney M.A."/>
            <person name="Auch B."/>
            <person name="Kono T."/>
            <person name="Mallez S."/>
            <person name="Zhang Y."/>
            <person name="Obille A."/>
            <person name="Becker A."/>
            <person name="Abrahante J.E."/>
            <person name="Garbe J."/>
            <person name="Badalamenti J.P."/>
            <person name="Herman A."/>
            <person name="Mangelson H."/>
            <person name="Liachko I."/>
            <person name="Sullivan S."/>
            <person name="Sone E.D."/>
            <person name="Koren S."/>
            <person name="Silverstein K.A.T."/>
            <person name="Beckman K.B."/>
            <person name="Gohl D.M."/>
        </authorList>
    </citation>
    <scope>NUCLEOTIDE SEQUENCE</scope>
    <source>
        <strain evidence="1">Duluth1</strain>
        <tissue evidence="1">Whole animal</tissue>
    </source>
</reference>
<accession>A0A9D4EMS9</accession>
<keyword evidence="2" id="KW-1185">Reference proteome</keyword>
<protein>
    <submittedName>
        <fullName evidence="1">Uncharacterized protein</fullName>
    </submittedName>
</protein>
<comment type="caution">
    <text evidence="1">The sequence shown here is derived from an EMBL/GenBank/DDBJ whole genome shotgun (WGS) entry which is preliminary data.</text>
</comment>
<sequence>MLYMQFMKPSLVLSEYPEKILVSPQYYLKLLLAKLLQILMDSPGTQPLDCL</sequence>
<proteinExistence type="predicted"/>
<dbReference type="Proteomes" id="UP000828390">
    <property type="component" value="Unassembled WGS sequence"/>
</dbReference>
<organism evidence="1 2">
    <name type="scientific">Dreissena polymorpha</name>
    <name type="common">Zebra mussel</name>
    <name type="synonym">Mytilus polymorpha</name>
    <dbReference type="NCBI Taxonomy" id="45954"/>
    <lineage>
        <taxon>Eukaryota</taxon>
        <taxon>Metazoa</taxon>
        <taxon>Spiralia</taxon>
        <taxon>Lophotrochozoa</taxon>
        <taxon>Mollusca</taxon>
        <taxon>Bivalvia</taxon>
        <taxon>Autobranchia</taxon>
        <taxon>Heteroconchia</taxon>
        <taxon>Euheterodonta</taxon>
        <taxon>Imparidentia</taxon>
        <taxon>Neoheterodontei</taxon>
        <taxon>Myida</taxon>
        <taxon>Dreissenoidea</taxon>
        <taxon>Dreissenidae</taxon>
        <taxon>Dreissena</taxon>
    </lineage>
</organism>
<dbReference type="AlphaFoldDB" id="A0A9D4EMS9"/>
<evidence type="ECO:0000313" key="1">
    <source>
        <dbReference type="EMBL" id="KAH3783549.1"/>
    </source>
</evidence>
<gene>
    <name evidence="1" type="ORF">DPMN_161489</name>
</gene>
<dbReference type="EMBL" id="JAIWYP010000008">
    <property type="protein sequence ID" value="KAH3783549.1"/>
    <property type="molecule type" value="Genomic_DNA"/>
</dbReference>
<name>A0A9D4EMS9_DREPO</name>